<comment type="caution">
    <text evidence="1">The sequence shown here is derived from an EMBL/GenBank/DDBJ whole genome shotgun (WGS) entry which is preliminary data.</text>
</comment>
<proteinExistence type="predicted"/>
<dbReference type="AlphaFoldDB" id="A0AAP0PT23"/>
<sequence>MRRRRRRRLGEADDGRLGFEALRGVVIMMMRGDLDRRRLVIINGLVRVFAVKHCVAVDPFHLLFFR</sequence>
<name>A0AAP0PT23_9MAGN</name>
<organism evidence="1 2">
    <name type="scientific">Stephania japonica</name>
    <dbReference type="NCBI Taxonomy" id="461633"/>
    <lineage>
        <taxon>Eukaryota</taxon>
        <taxon>Viridiplantae</taxon>
        <taxon>Streptophyta</taxon>
        <taxon>Embryophyta</taxon>
        <taxon>Tracheophyta</taxon>
        <taxon>Spermatophyta</taxon>
        <taxon>Magnoliopsida</taxon>
        <taxon>Ranunculales</taxon>
        <taxon>Menispermaceae</taxon>
        <taxon>Menispermoideae</taxon>
        <taxon>Cissampelideae</taxon>
        <taxon>Stephania</taxon>
    </lineage>
</organism>
<keyword evidence="2" id="KW-1185">Reference proteome</keyword>
<dbReference type="EMBL" id="JBBNAE010000001">
    <property type="protein sequence ID" value="KAK9153670.1"/>
    <property type="molecule type" value="Genomic_DNA"/>
</dbReference>
<gene>
    <name evidence="1" type="ORF">Sjap_001150</name>
</gene>
<accession>A0AAP0PT23</accession>
<reference evidence="1 2" key="1">
    <citation type="submission" date="2024-01" db="EMBL/GenBank/DDBJ databases">
        <title>Genome assemblies of Stephania.</title>
        <authorList>
            <person name="Yang L."/>
        </authorList>
    </citation>
    <scope>NUCLEOTIDE SEQUENCE [LARGE SCALE GENOMIC DNA]</scope>
    <source>
        <strain evidence="1">QJT</strain>
        <tissue evidence="1">Leaf</tissue>
    </source>
</reference>
<evidence type="ECO:0000313" key="2">
    <source>
        <dbReference type="Proteomes" id="UP001417504"/>
    </source>
</evidence>
<protein>
    <submittedName>
        <fullName evidence="1">Uncharacterized protein</fullName>
    </submittedName>
</protein>
<dbReference type="Proteomes" id="UP001417504">
    <property type="component" value="Unassembled WGS sequence"/>
</dbReference>
<evidence type="ECO:0000313" key="1">
    <source>
        <dbReference type="EMBL" id="KAK9153670.1"/>
    </source>
</evidence>